<dbReference type="InterPro" id="IPR053926">
    <property type="entry name" value="RecX_HTH_1st"/>
</dbReference>
<evidence type="ECO:0000313" key="8">
    <source>
        <dbReference type="Proteomes" id="UP000242432"/>
    </source>
</evidence>
<evidence type="ECO:0000256" key="3">
    <source>
        <dbReference type="ARBA" id="ARBA00018111"/>
    </source>
</evidence>
<dbReference type="AlphaFoldDB" id="A0A1T4VFZ7"/>
<organism evidence="7 8">
    <name type="scientific">Succinivibrio dextrinosolvens DSM 3072</name>
    <dbReference type="NCBI Taxonomy" id="1123324"/>
    <lineage>
        <taxon>Bacteria</taxon>
        <taxon>Pseudomonadati</taxon>
        <taxon>Pseudomonadota</taxon>
        <taxon>Gammaproteobacteria</taxon>
        <taxon>Aeromonadales</taxon>
        <taxon>Succinivibrionaceae</taxon>
        <taxon>Succinivibrio</taxon>
    </lineage>
</organism>
<dbReference type="Pfam" id="PF21982">
    <property type="entry name" value="RecX_HTH1"/>
    <property type="match status" value="1"/>
</dbReference>
<dbReference type="InterPro" id="IPR003783">
    <property type="entry name" value="Regulatory_RecX"/>
</dbReference>
<protein>
    <recommendedName>
        <fullName evidence="3 5">Regulatory protein RecX</fullName>
    </recommendedName>
</protein>
<comment type="similarity">
    <text evidence="2 5">Belongs to the RecX family.</text>
</comment>
<comment type="subcellular location">
    <subcellularLocation>
        <location evidence="1 5">Cytoplasm</location>
    </subcellularLocation>
</comment>
<gene>
    <name evidence="5" type="primary">recX</name>
    <name evidence="7" type="ORF">SAMN02745213_01460</name>
</gene>
<proteinExistence type="inferred from homology"/>
<name>A0A1T4VFZ7_9GAMM</name>
<feature type="domain" description="RecX first three-helical" evidence="6">
    <location>
        <begin position="19"/>
        <end position="57"/>
    </location>
</feature>
<dbReference type="InterPro" id="IPR036388">
    <property type="entry name" value="WH-like_DNA-bd_sf"/>
</dbReference>
<dbReference type="GO" id="GO:0006282">
    <property type="term" value="P:regulation of DNA repair"/>
    <property type="evidence" value="ECO:0007669"/>
    <property type="project" value="UniProtKB-UniRule"/>
</dbReference>
<evidence type="ECO:0000256" key="5">
    <source>
        <dbReference type="HAMAP-Rule" id="MF_01114"/>
    </source>
</evidence>
<sequence length="163" mass="18615">MNNSSFLKKKAKESDAALATNAALRFLSRREYSKLELYQKLCLKYTADAAKSAVKKCIENDWLSETRYIEMLHRHIISQNYGPLKFVIEAKKKGITSSLYDSLVRETDWKAVAITFLSKKISNSDTVSYEDKQKLLASLSRRGFSNSVCIEALEEYLGSSFEF</sequence>
<evidence type="ECO:0000256" key="2">
    <source>
        <dbReference type="ARBA" id="ARBA00009695"/>
    </source>
</evidence>
<dbReference type="RefSeq" id="WP_159443050.1">
    <property type="nucleotide sequence ID" value="NZ_FUXX01000023.1"/>
</dbReference>
<dbReference type="EMBL" id="FUXX01000023">
    <property type="protein sequence ID" value="SKA63890.1"/>
    <property type="molecule type" value="Genomic_DNA"/>
</dbReference>
<evidence type="ECO:0000259" key="6">
    <source>
        <dbReference type="Pfam" id="PF21982"/>
    </source>
</evidence>
<dbReference type="HAMAP" id="MF_01114">
    <property type="entry name" value="RecX"/>
    <property type="match status" value="1"/>
</dbReference>
<keyword evidence="8" id="KW-1185">Reference proteome</keyword>
<dbReference type="GO" id="GO:0005737">
    <property type="term" value="C:cytoplasm"/>
    <property type="evidence" value="ECO:0007669"/>
    <property type="project" value="UniProtKB-SubCell"/>
</dbReference>
<reference evidence="8" key="1">
    <citation type="submission" date="2017-02" db="EMBL/GenBank/DDBJ databases">
        <authorList>
            <person name="Varghese N."/>
            <person name="Submissions S."/>
        </authorList>
    </citation>
    <scope>NUCLEOTIDE SEQUENCE [LARGE SCALE GENOMIC DNA]</scope>
    <source>
        <strain evidence="8">DSM 3072</strain>
    </source>
</reference>
<comment type="function">
    <text evidence="5">Modulates RecA activity.</text>
</comment>
<dbReference type="PANTHER" id="PTHR33602">
    <property type="entry name" value="REGULATORY PROTEIN RECX FAMILY PROTEIN"/>
    <property type="match status" value="1"/>
</dbReference>
<dbReference type="Gene3D" id="1.10.10.10">
    <property type="entry name" value="Winged helix-like DNA-binding domain superfamily/Winged helix DNA-binding domain"/>
    <property type="match status" value="2"/>
</dbReference>
<dbReference type="Proteomes" id="UP000242432">
    <property type="component" value="Unassembled WGS sequence"/>
</dbReference>
<evidence type="ECO:0000256" key="1">
    <source>
        <dbReference type="ARBA" id="ARBA00004496"/>
    </source>
</evidence>
<keyword evidence="4 5" id="KW-0963">Cytoplasm</keyword>
<dbReference type="PANTHER" id="PTHR33602:SF1">
    <property type="entry name" value="REGULATORY PROTEIN RECX FAMILY PROTEIN"/>
    <property type="match status" value="1"/>
</dbReference>
<accession>A0A1T4VFZ7</accession>
<evidence type="ECO:0000313" key="7">
    <source>
        <dbReference type="EMBL" id="SKA63890.1"/>
    </source>
</evidence>
<dbReference type="STRING" id="83771.SAMN02910357_00551"/>
<evidence type="ECO:0000256" key="4">
    <source>
        <dbReference type="ARBA" id="ARBA00022490"/>
    </source>
</evidence>